<dbReference type="InterPro" id="IPR036890">
    <property type="entry name" value="HATPase_C_sf"/>
</dbReference>
<accession>A0A2A2FC47</accession>
<dbReference type="GO" id="GO:0000155">
    <property type="term" value="F:phosphorelay sensor kinase activity"/>
    <property type="evidence" value="ECO:0007669"/>
    <property type="project" value="InterPro"/>
</dbReference>
<dbReference type="Proteomes" id="UP000218896">
    <property type="component" value="Unassembled WGS sequence"/>
</dbReference>
<organism evidence="3 4">
    <name type="scientific">Halovibrio salipaludis</name>
    <dbReference type="NCBI Taxonomy" id="2032626"/>
    <lineage>
        <taxon>Bacteria</taxon>
        <taxon>Pseudomonadati</taxon>
        <taxon>Pseudomonadota</taxon>
        <taxon>Gammaproteobacteria</taxon>
        <taxon>Oceanospirillales</taxon>
        <taxon>Halomonadaceae</taxon>
        <taxon>Halovibrio</taxon>
    </lineage>
</organism>
<dbReference type="InterPro" id="IPR050640">
    <property type="entry name" value="Bact_2-comp_sensor_kinase"/>
</dbReference>
<keyword evidence="3" id="KW-0808">Transferase</keyword>
<keyword evidence="1" id="KW-0472">Membrane</keyword>
<evidence type="ECO:0000313" key="3">
    <source>
        <dbReference type="EMBL" id="PAU82257.1"/>
    </source>
</evidence>
<keyword evidence="1" id="KW-1133">Transmembrane helix</keyword>
<dbReference type="AlphaFoldDB" id="A0A2A2FC47"/>
<dbReference type="OrthoDB" id="2514702at2"/>
<protein>
    <submittedName>
        <fullName evidence="3">Histidine kinase</fullName>
    </submittedName>
</protein>
<evidence type="ECO:0000313" key="4">
    <source>
        <dbReference type="Proteomes" id="UP000218896"/>
    </source>
</evidence>
<dbReference type="RefSeq" id="WP_095616351.1">
    <property type="nucleotide sequence ID" value="NZ_NSKD01000001.1"/>
</dbReference>
<feature type="transmembrane region" description="Helical" evidence="1">
    <location>
        <begin position="51"/>
        <end position="72"/>
    </location>
</feature>
<keyword evidence="1" id="KW-0812">Transmembrane</keyword>
<gene>
    <name evidence="3" type="ORF">CK501_03685</name>
</gene>
<dbReference type="GO" id="GO:0016020">
    <property type="term" value="C:membrane"/>
    <property type="evidence" value="ECO:0007669"/>
    <property type="project" value="InterPro"/>
</dbReference>
<feature type="transmembrane region" description="Helical" evidence="1">
    <location>
        <begin position="84"/>
        <end position="108"/>
    </location>
</feature>
<evidence type="ECO:0000259" key="2">
    <source>
        <dbReference type="Pfam" id="PF06580"/>
    </source>
</evidence>
<dbReference type="PANTHER" id="PTHR34220:SF7">
    <property type="entry name" value="SENSOR HISTIDINE KINASE YPDA"/>
    <property type="match status" value="1"/>
</dbReference>
<dbReference type="Pfam" id="PF06580">
    <property type="entry name" value="His_kinase"/>
    <property type="match status" value="1"/>
</dbReference>
<feature type="transmembrane region" description="Helical" evidence="1">
    <location>
        <begin position="20"/>
        <end position="39"/>
    </location>
</feature>
<dbReference type="EMBL" id="NSKD01000001">
    <property type="protein sequence ID" value="PAU82257.1"/>
    <property type="molecule type" value="Genomic_DNA"/>
</dbReference>
<keyword evidence="3" id="KW-0418">Kinase</keyword>
<feature type="domain" description="Signal transduction histidine kinase internal region" evidence="2">
    <location>
        <begin position="155"/>
        <end position="234"/>
    </location>
</feature>
<comment type="caution">
    <text evidence="3">The sequence shown here is derived from an EMBL/GenBank/DDBJ whole genome shotgun (WGS) entry which is preliminary data.</text>
</comment>
<evidence type="ECO:0000256" key="1">
    <source>
        <dbReference type="SAM" id="Phobius"/>
    </source>
</evidence>
<proteinExistence type="predicted"/>
<dbReference type="PANTHER" id="PTHR34220">
    <property type="entry name" value="SENSOR HISTIDINE KINASE YPDA"/>
    <property type="match status" value="1"/>
</dbReference>
<keyword evidence="4" id="KW-1185">Reference proteome</keyword>
<dbReference type="InterPro" id="IPR010559">
    <property type="entry name" value="Sig_transdc_His_kin_internal"/>
</dbReference>
<sequence length="349" mass="38933">MNQSQEPQHDGGFIPDLCQVRAVFLLVLTTELVVLLFALARPSSGLLDWHYLGLASLLAQWVTLTAAGLICALRRQLESLGVPLATVAITLLVLVDTAAFTLFGQWLLNPALSPLDAPFTLLRNLLMAALITLMVLRYFHLQYQRRRQEEAEVEARLAALQARIQPHFLFNSMNTIASLIASDPEHAEEVVLDLSDLFRVSLNTAGTRLIPLSEELRLCERYLAIEKLRLGPRLEVDWHLDDSASELPVPPLILQPLMENAVYHGIQPLTGGGTIRVESERTRRWLYILIHNPLASDQAGRHQGQRMALENIRARLQAVYGDTAALKASQGSDHFTVTLRLPGNRENKA</sequence>
<reference evidence="3 4" key="1">
    <citation type="submission" date="2017-08" db="EMBL/GenBank/DDBJ databases">
        <title>Halovibrio sewagensis sp. nov., isolated from wastewater of high salinity.</title>
        <authorList>
            <person name="Dong X."/>
            <person name="Zhang G."/>
        </authorList>
    </citation>
    <scope>NUCLEOTIDE SEQUENCE [LARGE SCALE GENOMIC DNA]</scope>
    <source>
        <strain evidence="3 4">YL5-2</strain>
    </source>
</reference>
<dbReference type="Gene3D" id="3.30.565.10">
    <property type="entry name" value="Histidine kinase-like ATPase, C-terminal domain"/>
    <property type="match status" value="1"/>
</dbReference>
<feature type="transmembrane region" description="Helical" evidence="1">
    <location>
        <begin position="120"/>
        <end position="139"/>
    </location>
</feature>
<name>A0A2A2FC47_9GAMM</name>
<dbReference type="SUPFAM" id="SSF55874">
    <property type="entry name" value="ATPase domain of HSP90 chaperone/DNA topoisomerase II/histidine kinase"/>
    <property type="match status" value="1"/>
</dbReference>